<reference evidence="2" key="1">
    <citation type="submission" date="2006-10" db="EMBL/GenBank/DDBJ databases">
        <authorList>
            <person name="Amadeo P."/>
            <person name="Zhao Q."/>
            <person name="Wortman J."/>
            <person name="Fraser-Liggett C."/>
            <person name="Carlton J."/>
        </authorList>
    </citation>
    <scope>NUCLEOTIDE SEQUENCE</scope>
    <source>
        <strain evidence="2">G3</strain>
    </source>
</reference>
<dbReference type="SUPFAM" id="SSF52540">
    <property type="entry name" value="P-loop containing nucleoside triphosphate hydrolases"/>
    <property type="match status" value="1"/>
</dbReference>
<dbReference type="InterPro" id="IPR050209">
    <property type="entry name" value="Rab_GTPases_membrane_traffic"/>
</dbReference>
<organism evidence="2 3">
    <name type="scientific">Trichomonas vaginalis (strain ATCC PRA-98 / G3)</name>
    <dbReference type="NCBI Taxonomy" id="412133"/>
    <lineage>
        <taxon>Eukaryota</taxon>
        <taxon>Metamonada</taxon>
        <taxon>Parabasalia</taxon>
        <taxon>Trichomonadida</taxon>
        <taxon>Trichomonadidae</taxon>
        <taxon>Trichomonas</taxon>
    </lineage>
</organism>
<evidence type="ECO:0000313" key="2">
    <source>
        <dbReference type="EMBL" id="EAX82548.1"/>
    </source>
</evidence>
<reference evidence="2" key="2">
    <citation type="journal article" date="2007" name="Science">
        <title>Draft genome sequence of the sexually transmitted pathogen Trichomonas vaginalis.</title>
        <authorList>
            <person name="Carlton J.M."/>
            <person name="Hirt R.P."/>
            <person name="Silva J.C."/>
            <person name="Delcher A.L."/>
            <person name="Schatz M."/>
            <person name="Zhao Q."/>
            <person name="Wortman J.R."/>
            <person name="Bidwell S.L."/>
            <person name="Alsmark U.C.M."/>
            <person name="Besteiro S."/>
            <person name="Sicheritz-Ponten T."/>
            <person name="Noel C.J."/>
            <person name="Dacks J.B."/>
            <person name="Foster P.G."/>
            <person name="Simillion C."/>
            <person name="Van de Peer Y."/>
            <person name="Miranda-Saavedra D."/>
            <person name="Barton G.J."/>
            <person name="Westrop G.D."/>
            <person name="Mueller S."/>
            <person name="Dessi D."/>
            <person name="Fiori P.L."/>
            <person name="Ren Q."/>
            <person name="Paulsen I."/>
            <person name="Zhang H."/>
            <person name="Bastida-Corcuera F.D."/>
            <person name="Simoes-Barbosa A."/>
            <person name="Brown M.T."/>
            <person name="Hayes R.D."/>
            <person name="Mukherjee M."/>
            <person name="Okumura C.Y."/>
            <person name="Schneider R."/>
            <person name="Smith A.J."/>
            <person name="Vanacova S."/>
            <person name="Villalvazo M."/>
            <person name="Haas B.J."/>
            <person name="Pertea M."/>
            <person name="Feldblyum T.V."/>
            <person name="Utterback T.R."/>
            <person name="Shu C.L."/>
            <person name="Osoegawa K."/>
            <person name="de Jong P.J."/>
            <person name="Hrdy I."/>
            <person name="Horvathova L."/>
            <person name="Zubacova Z."/>
            <person name="Dolezal P."/>
            <person name="Malik S.B."/>
            <person name="Logsdon J.M. Jr."/>
            <person name="Henze K."/>
            <person name="Gupta A."/>
            <person name="Wang C.C."/>
            <person name="Dunne R.L."/>
            <person name="Upcroft J.A."/>
            <person name="Upcroft P."/>
            <person name="White O."/>
            <person name="Salzberg S.L."/>
            <person name="Tang P."/>
            <person name="Chiu C.-H."/>
            <person name="Lee Y.-S."/>
            <person name="Embley T.M."/>
            <person name="Coombs G.H."/>
            <person name="Mottram J.C."/>
            <person name="Tachezy J."/>
            <person name="Fraser-Liggett C.M."/>
            <person name="Johnson P.J."/>
        </authorList>
    </citation>
    <scope>NUCLEOTIDE SEQUENCE [LARGE SCALE GENOMIC DNA]</scope>
    <source>
        <strain evidence="2">G3</strain>
    </source>
</reference>
<dbReference type="GO" id="GO:0005525">
    <property type="term" value="F:GTP binding"/>
    <property type="evidence" value="ECO:0007669"/>
    <property type="project" value="InterPro"/>
</dbReference>
<dbReference type="FunFam" id="3.40.50.300:FF:004777">
    <property type="entry name" value="Ras family protein"/>
    <property type="match status" value="1"/>
</dbReference>
<dbReference type="InParanoid" id="A2GJW9"/>
<dbReference type="SMART" id="SM00175">
    <property type="entry name" value="RAB"/>
    <property type="match status" value="1"/>
</dbReference>
<dbReference type="GO" id="GO:0006890">
    <property type="term" value="P:retrograde vesicle-mediated transport, Golgi to endoplasmic reticulum"/>
    <property type="evidence" value="ECO:0000318"/>
    <property type="project" value="GO_Central"/>
</dbReference>
<dbReference type="GO" id="GO:0006886">
    <property type="term" value="P:intracellular protein transport"/>
    <property type="evidence" value="ECO:0000318"/>
    <property type="project" value="GO_Central"/>
</dbReference>
<dbReference type="InterPro" id="IPR001806">
    <property type="entry name" value="Small_GTPase"/>
</dbReference>
<dbReference type="Gene3D" id="3.40.50.300">
    <property type="entry name" value="P-loop containing nucleotide triphosphate hydrolases"/>
    <property type="match status" value="1"/>
</dbReference>
<dbReference type="GO" id="GO:0005829">
    <property type="term" value="C:cytosol"/>
    <property type="evidence" value="ECO:0007669"/>
    <property type="project" value="GOC"/>
</dbReference>
<dbReference type="GO" id="GO:0012505">
    <property type="term" value="C:endomembrane system"/>
    <property type="evidence" value="ECO:0000318"/>
    <property type="project" value="GO_Central"/>
</dbReference>
<name>A2GJW9_TRIV3</name>
<dbReference type="SMART" id="SM00173">
    <property type="entry name" value="RAS"/>
    <property type="match status" value="1"/>
</dbReference>
<dbReference type="VEuPathDB" id="TrichDB:TVAG_581400"/>
<protein>
    <submittedName>
        <fullName evidence="2">Ras family protein</fullName>
    </submittedName>
</protein>
<dbReference type="CDD" id="cd00154">
    <property type="entry name" value="Rab"/>
    <property type="match status" value="1"/>
</dbReference>
<dbReference type="EMBL" id="DS116604">
    <property type="protein sequence ID" value="EAX82548.1"/>
    <property type="molecule type" value="Genomic_DNA"/>
</dbReference>
<keyword evidence="3" id="KW-1185">Reference proteome</keyword>
<dbReference type="Pfam" id="PF08477">
    <property type="entry name" value="Roc"/>
    <property type="match status" value="1"/>
</dbReference>
<gene>
    <name evidence="2" type="ORF">TVAG_581400</name>
</gene>
<evidence type="ECO:0000313" key="3">
    <source>
        <dbReference type="Proteomes" id="UP000001542"/>
    </source>
</evidence>
<dbReference type="Proteomes" id="UP000001542">
    <property type="component" value="Unassembled WGS sequence"/>
</dbReference>
<dbReference type="SMART" id="SM00174">
    <property type="entry name" value="RHO"/>
    <property type="match status" value="1"/>
</dbReference>
<dbReference type="GO" id="GO:0005794">
    <property type="term" value="C:Golgi apparatus"/>
    <property type="evidence" value="ECO:0000318"/>
    <property type="project" value="GO_Central"/>
</dbReference>
<dbReference type="SMR" id="A2GJW9"/>
<dbReference type="InterPro" id="IPR027417">
    <property type="entry name" value="P-loop_NTPase"/>
</dbReference>
<dbReference type="eggNOG" id="KOG0087">
    <property type="taxonomic scope" value="Eukaryota"/>
</dbReference>
<dbReference type="GO" id="GO:0003924">
    <property type="term" value="F:GTPase activity"/>
    <property type="evidence" value="ECO:0000318"/>
    <property type="project" value="GO_Central"/>
</dbReference>
<sequence length="133" mass="15142">MSEEESLYKLILIGSCGVGKTSLLTQYLHNRYDAEEKPTISPTSASVNIKTTNGISVQFSIWDTAGQETYQSISRIFYRDANICFLCFEEHTSDSIETWISRIRQEVPSVSIFLVQTKCDLITNQLETFARSR</sequence>
<dbReference type="NCBIfam" id="TIGR00231">
    <property type="entry name" value="small_GTP"/>
    <property type="match status" value="1"/>
</dbReference>
<dbReference type="InterPro" id="IPR005225">
    <property type="entry name" value="Small_GTP-bd"/>
</dbReference>
<dbReference type="GO" id="GO:0006891">
    <property type="term" value="P:intra-Golgi vesicle-mediated transport"/>
    <property type="evidence" value="ECO:0000318"/>
    <property type="project" value="GO_Central"/>
</dbReference>
<dbReference type="PANTHER" id="PTHR47979">
    <property type="entry name" value="DRAB11-RELATED"/>
    <property type="match status" value="1"/>
</dbReference>
<accession>A2GJW9</accession>
<evidence type="ECO:0000256" key="1">
    <source>
        <dbReference type="ARBA" id="ARBA00006270"/>
    </source>
</evidence>
<dbReference type="OrthoDB" id="25896at2759"/>
<dbReference type="GO" id="GO:0042147">
    <property type="term" value="P:retrograde transport, endosome to Golgi"/>
    <property type="evidence" value="ECO:0000318"/>
    <property type="project" value="GO_Central"/>
</dbReference>
<dbReference type="PROSITE" id="PS51419">
    <property type="entry name" value="RAB"/>
    <property type="match status" value="1"/>
</dbReference>
<dbReference type="AlphaFoldDB" id="A2GJW9"/>
<dbReference type="OMA" id="RDANICF"/>
<dbReference type="VEuPathDB" id="TrichDB:TVAGG3_0611850"/>
<comment type="similarity">
    <text evidence="1">Belongs to the small GTPase superfamily. Rab family.</text>
</comment>
<dbReference type="STRING" id="5722.A2GJW9"/>
<proteinExistence type="inferred from homology"/>
<dbReference type="PRINTS" id="PR00449">
    <property type="entry name" value="RASTRNSFRMNG"/>
</dbReference>